<gene>
    <name evidence="1" type="ORF">Cfor_00359</name>
</gene>
<dbReference type="EMBL" id="BLKM01000461">
    <property type="protein sequence ID" value="GFG33922.1"/>
    <property type="molecule type" value="Genomic_DNA"/>
</dbReference>
<keyword evidence="2" id="KW-1185">Reference proteome</keyword>
<dbReference type="InParanoid" id="A0A6L2PRW8"/>
<proteinExistence type="predicted"/>
<evidence type="ECO:0000313" key="1">
    <source>
        <dbReference type="EMBL" id="GFG33922.1"/>
    </source>
</evidence>
<dbReference type="AlphaFoldDB" id="A0A6L2PRW8"/>
<reference evidence="2" key="1">
    <citation type="submission" date="2020-01" db="EMBL/GenBank/DDBJ databases">
        <title>Draft genome sequence of the Termite Coptotermes fromosanus.</title>
        <authorList>
            <person name="Itakura S."/>
            <person name="Yosikawa Y."/>
            <person name="Umezawa K."/>
        </authorList>
    </citation>
    <scope>NUCLEOTIDE SEQUENCE [LARGE SCALE GENOMIC DNA]</scope>
</reference>
<sequence>ASKGQRYKFKKRASLCNAKLTGESATAHKAPAHNFIKKFARNIKQSGHSRRQIFNVEEYRSFRKKTPARTYLAKKKIVVPRNKVPEGILTLLLGGERQVTLKSNSDHCICLEILHLSLKVKATIMLPTIWKSNSHSSVNETIFQNCFGLNFVPEVG</sequence>
<accession>A0A6L2PRW8</accession>
<evidence type="ECO:0000313" key="2">
    <source>
        <dbReference type="Proteomes" id="UP000502823"/>
    </source>
</evidence>
<name>A0A6L2PRW8_COPFO</name>
<feature type="non-terminal residue" evidence="1">
    <location>
        <position position="1"/>
    </location>
</feature>
<dbReference type="Proteomes" id="UP000502823">
    <property type="component" value="Unassembled WGS sequence"/>
</dbReference>
<protein>
    <submittedName>
        <fullName evidence="1">Uncharacterized protein</fullName>
    </submittedName>
</protein>
<organism evidence="1 2">
    <name type="scientific">Coptotermes formosanus</name>
    <name type="common">Formosan subterranean termite</name>
    <dbReference type="NCBI Taxonomy" id="36987"/>
    <lineage>
        <taxon>Eukaryota</taxon>
        <taxon>Metazoa</taxon>
        <taxon>Ecdysozoa</taxon>
        <taxon>Arthropoda</taxon>
        <taxon>Hexapoda</taxon>
        <taxon>Insecta</taxon>
        <taxon>Pterygota</taxon>
        <taxon>Neoptera</taxon>
        <taxon>Polyneoptera</taxon>
        <taxon>Dictyoptera</taxon>
        <taxon>Blattodea</taxon>
        <taxon>Blattoidea</taxon>
        <taxon>Termitoidae</taxon>
        <taxon>Rhinotermitidae</taxon>
        <taxon>Coptotermes</taxon>
    </lineage>
</organism>
<comment type="caution">
    <text evidence="1">The sequence shown here is derived from an EMBL/GenBank/DDBJ whole genome shotgun (WGS) entry which is preliminary data.</text>
</comment>